<name>A0A485BKP4_KLUCR</name>
<organism evidence="1 2">
    <name type="scientific">Kluyvera cryocrescens</name>
    <name type="common">Kluyvera citrophila</name>
    <dbReference type="NCBI Taxonomy" id="580"/>
    <lineage>
        <taxon>Bacteria</taxon>
        <taxon>Pseudomonadati</taxon>
        <taxon>Pseudomonadota</taxon>
        <taxon>Gammaproteobacteria</taxon>
        <taxon>Enterobacterales</taxon>
        <taxon>Enterobacteriaceae</taxon>
        <taxon>Kluyvera</taxon>
    </lineage>
</organism>
<dbReference type="AlphaFoldDB" id="A0A485BKP4"/>
<accession>A0A485BKP4</accession>
<evidence type="ECO:0000313" key="1">
    <source>
        <dbReference type="EMBL" id="VFS74385.1"/>
    </source>
</evidence>
<protein>
    <submittedName>
        <fullName evidence="1">Uncharacterized protein</fullName>
    </submittedName>
</protein>
<proteinExistence type="predicted"/>
<dbReference type="Proteomes" id="UP000401081">
    <property type="component" value="Unassembled WGS sequence"/>
</dbReference>
<reference evidence="1 2" key="1">
    <citation type="submission" date="2019-03" db="EMBL/GenBank/DDBJ databases">
        <authorList>
            <consortium name="Pathogen Informatics"/>
        </authorList>
    </citation>
    <scope>NUCLEOTIDE SEQUENCE [LARGE SCALE GENOMIC DNA]</scope>
    <source>
        <strain evidence="1 2">NCTC12993</strain>
    </source>
</reference>
<sequence length="32" mass="3582">MIPKDDGTWLSRFDVEHILQVAGIQVIEGEGQ</sequence>
<keyword evidence="2" id="KW-1185">Reference proteome</keyword>
<gene>
    <name evidence="1" type="ORF">NCTC12993_05123</name>
</gene>
<evidence type="ECO:0000313" key="2">
    <source>
        <dbReference type="Proteomes" id="UP000401081"/>
    </source>
</evidence>
<dbReference type="EMBL" id="CAADJD010000022">
    <property type="protein sequence ID" value="VFS74385.1"/>
    <property type="molecule type" value="Genomic_DNA"/>
</dbReference>